<evidence type="ECO:0000256" key="3">
    <source>
        <dbReference type="ARBA" id="ARBA00022475"/>
    </source>
</evidence>
<dbReference type="NCBIfam" id="TIGR02532">
    <property type="entry name" value="IV_pilin_GFxxxE"/>
    <property type="match status" value="1"/>
</dbReference>
<evidence type="ECO:0000256" key="7">
    <source>
        <dbReference type="ARBA" id="ARBA00022989"/>
    </source>
</evidence>
<comment type="similarity">
    <text evidence="2">Belongs to the GSP I family.</text>
</comment>
<reference evidence="10" key="2">
    <citation type="submission" date="2020-09" db="EMBL/GenBank/DDBJ databases">
        <authorList>
            <person name="Sun Q."/>
            <person name="Zhou Y."/>
        </authorList>
    </citation>
    <scope>NUCLEOTIDE SEQUENCE</scope>
    <source>
        <strain evidence="10">CGMCC 1.15725</strain>
    </source>
</reference>
<evidence type="ECO:0000256" key="2">
    <source>
        <dbReference type="ARBA" id="ARBA00008358"/>
    </source>
</evidence>
<evidence type="ECO:0000256" key="8">
    <source>
        <dbReference type="ARBA" id="ARBA00023136"/>
    </source>
</evidence>
<dbReference type="GO" id="GO:0015628">
    <property type="term" value="P:protein secretion by the type II secretion system"/>
    <property type="evidence" value="ECO:0007669"/>
    <property type="project" value="InterPro"/>
</dbReference>
<keyword evidence="5" id="KW-0997">Cell inner membrane</keyword>
<dbReference type="PANTHER" id="PTHR38779:SF2">
    <property type="entry name" value="TYPE II SECRETION SYSTEM PROTEIN I-RELATED"/>
    <property type="match status" value="1"/>
</dbReference>
<evidence type="ECO:0000256" key="5">
    <source>
        <dbReference type="ARBA" id="ARBA00022519"/>
    </source>
</evidence>
<evidence type="ECO:0000256" key="4">
    <source>
        <dbReference type="ARBA" id="ARBA00022481"/>
    </source>
</evidence>
<evidence type="ECO:0000256" key="1">
    <source>
        <dbReference type="ARBA" id="ARBA00004377"/>
    </source>
</evidence>
<keyword evidence="7 9" id="KW-1133">Transmembrane helix</keyword>
<evidence type="ECO:0000256" key="9">
    <source>
        <dbReference type="SAM" id="Phobius"/>
    </source>
</evidence>
<gene>
    <name evidence="10" type="primary">xpsI</name>
    <name evidence="10" type="ORF">GCM10011611_67390</name>
</gene>
<sequence>MTEPHYRNEAGFTLVEVLVAFAILAVTLGFLMHVISNVLDRTGEADARAGALQVAQSLIDRIGADLPLEDGGRDGDSGRHYRWHVEIAPYGDADDRSAWPAAAHHVTVTVAWGDHGSLSLSTLKLGPKDDAP</sequence>
<dbReference type="InterPro" id="IPR045584">
    <property type="entry name" value="Pilin-like"/>
</dbReference>
<protein>
    <submittedName>
        <fullName evidence="10">Type II secretion system protein I</fullName>
    </submittedName>
</protein>
<dbReference type="InterPro" id="IPR012902">
    <property type="entry name" value="N_methyl_site"/>
</dbReference>
<dbReference type="RefSeq" id="WP_189052614.1">
    <property type="nucleotide sequence ID" value="NZ_BMJQ01000040.1"/>
</dbReference>
<evidence type="ECO:0000313" key="11">
    <source>
        <dbReference type="Proteomes" id="UP000646365"/>
    </source>
</evidence>
<dbReference type="Pfam" id="PF07963">
    <property type="entry name" value="N_methyl"/>
    <property type="match status" value="1"/>
</dbReference>
<evidence type="ECO:0000256" key="6">
    <source>
        <dbReference type="ARBA" id="ARBA00022692"/>
    </source>
</evidence>
<dbReference type="Proteomes" id="UP000646365">
    <property type="component" value="Unassembled WGS sequence"/>
</dbReference>
<dbReference type="EMBL" id="BMJQ01000040">
    <property type="protein sequence ID" value="GGF51447.1"/>
    <property type="molecule type" value="Genomic_DNA"/>
</dbReference>
<keyword evidence="4" id="KW-0488">Methylation</keyword>
<proteinExistence type="inferred from homology"/>
<organism evidence="10 11">
    <name type="scientific">Aliidongia dinghuensis</name>
    <dbReference type="NCBI Taxonomy" id="1867774"/>
    <lineage>
        <taxon>Bacteria</taxon>
        <taxon>Pseudomonadati</taxon>
        <taxon>Pseudomonadota</taxon>
        <taxon>Alphaproteobacteria</taxon>
        <taxon>Rhodospirillales</taxon>
        <taxon>Dongiaceae</taxon>
        <taxon>Aliidongia</taxon>
    </lineage>
</organism>
<keyword evidence="6 9" id="KW-0812">Transmembrane</keyword>
<keyword evidence="8 9" id="KW-0472">Membrane</keyword>
<dbReference type="PANTHER" id="PTHR38779">
    <property type="entry name" value="TYPE II SECRETION SYSTEM PROTEIN I-RELATED"/>
    <property type="match status" value="1"/>
</dbReference>
<dbReference type="AlphaFoldDB" id="A0A8J2Z1T9"/>
<dbReference type="SUPFAM" id="SSF54523">
    <property type="entry name" value="Pili subunits"/>
    <property type="match status" value="1"/>
</dbReference>
<feature type="transmembrane region" description="Helical" evidence="9">
    <location>
        <begin position="12"/>
        <end position="31"/>
    </location>
</feature>
<dbReference type="InterPro" id="IPR010052">
    <property type="entry name" value="T2SS_protein-GspI"/>
</dbReference>
<evidence type="ECO:0000313" key="10">
    <source>
        <dbReference type="EMBL" id="GGF51447.1"/>
    </source>
</evidence>
<reference evidence="10" key="1">
    <citation type="journal article" date="2014" name="Int. J. Syst. Evol. Microbiol.">
        <title>Complete genome sequence of Corynebacterium casei LMG S-19264T (=DSM 44701T), isolated from a smear-ripened cheese.</title>
        <authorList>
            <consortium name="US DOE Joint Genome Institute (JGI-PGF)"/>
            <person name="Walter F."/>
            <person name="Albersmeier A."/>
            <person name="Kalinowski J."/>
            <person name="Ruckert C."/>
        </authorList>
    </citation>
    <scope>NUCLEOTIDE SEQUENCE</scope>
    <source>
        <strain evidence="10">CGMCC 1.15725</strain>
    </source>
</reference>
<accession>A0A8J2Z1T9</accession>
<dbReference type="GO" id="GO:0005886">
    <property type="term" value="C:plasma membrane"/>
    <property type="evidence" value="ECO:0007669"/>
    <property type="project" value="UniProtKB-SubCell"/>
</dbReference>
<name>A0A8J2Z1T9_9PROT</name>
<comment type="subcellular location">
    <subcellularLocation>
        <location evidence="1">Cell inner membrane</location>
        <topology evidence="1">Single-pass membrane protein</topology>
    </subcellularLocation>
</comment>
<dbReference type="GO" id="GO:0015627">
    <property type="term" value="C:type II protein secretion system complex"/>
    <property type="evidence" value="ECO:0007669"/>
    <property type="project" value="InterPro"/>
</dbReference>
<keyword evidence="3" id="KW-1003">Cell membrane</keyword>
<comment type="caution">
    <text evidence="10">The sequence shown here is derived from an EMBL/GenBank/DDBJ whole genome shotgun (WGS) entry which is preliminary data.</text>
</comment>
<keyword evidence="11" id="KW-1185">Reference proteome</keyword>